<evidence type="ECO:0000259" key="8">
    <source>
        <dbReference type="Pfam" id="PF12146"/>
    </source>
</evidence>
<dbReference type="AlphaFoldDB" id="A0A482VQN9"/>
<feature type="domain" description="Partial AB-hydrolase lipase" evidence="7">
    <location>
        <begin position="55"/>
        <end position="112"/>
    </location>
</feature>
<evidence type="ECO:0000256" key="2">
    <source>
        <dbReference type="ARBA" id="ARBA00022729"/>
    </source>
</evidence>
<evidence type="ECO:0000256" key="3">
    <source>
        <dbReference type="ARBA" id="ARBA00022801"/>
    </source>
</evidence>
<evidence type="ECO:0000256" key="1">
    <source>
        <dbReference type="ARBA" id="ARBA00010701"/>
    </source>
</evidence>
<dbReference type="InterPro" id="IPR006693">
    <property type="entry name" value="AB_hydrolase_lipase"/>
</dbReference>
<comment type="similarity">
    <text evidence="1">Belongs to the AB hydrolase superfamily. Lipase family.</text>
</comment>
<dbReference type="PANTHER" id="PTHR11005">
    <property type="entry name" value="LYSOSOMAL ACID LIPASE-RELATED"/>
    <property type="match status" value="1"/>
</dbReference>
<dbReference type="Pfam" id="PF12146">
    <property type="entry name" value="Hydrolase_4"/>
    <property type="match status" value="1"/>
</dbReference>
<protein>
    <submittedName>
        <fullName evidence="9">Abhydro lipase domain containing protein</fullName>
    </submittedName>
</protein>
<feature type="domain" description="Serine aminopeptidase S33" evidence="8">
    <location>
        <begin position="123"/>
        <end position="321"/>
    </location>
</feature>
<dbReference type="EMBL" id="QDEB01074897">
    <property type="protein sequence ID" value="RZC35006.1"/>
    <property type="molecule type" value="Genomic_DNA"/>
</dbReference>
<dbReference type="Pfam" id="PF04083">
    <property type="entry name" value="Abhydro_lipase"/>
    <property type="match status" value="1"/>
</dbReference>
<keyword evidence="5" id="KW-0443">Lipid metabolism</keyword>
<dbReference type="STRING" id="1661398.A0A482VQN9"/>
<evidence type="ECO:0000259" key="7">
    <source>
        <dbReference type="Pfam" id="PF04083"/>
    </source>
</evidence>
<dbReference type="FunFam" id="3.40.50.1820:FF:000057">
    <property type="entry name" value="Lipase"/>
    <property type="match status" value="1"/>
</dbReference>
<dbReference type="GO" id="GO:0016042">
    <property type="term" value="P:lipid catabolic process"/>
    <property type="evidence" value="ECO:0007669"/>
    <property type="project" value="UniProtKB-KW"/>
</dbReference>
<dbReference type="OrthoDB" id="9974421at2759"/>
<gene>
    <name evidence="9" type="ORF">BDFB_009580</name>
</gene>
<dbReference type="InterPro" id="IPR022742">
    <property type="entry name" value="Hydrolase_4"/>
</dbReference>
<name>A0A482VQN9_ASBVE</name>
<dbReference type="Proteomes" id="UP000292052">
    <property type="component" value="Unassembled WGS sequence"/>
</dbReference>
<evidence type="ECO:0000313" key="10">
    <source>
        <dbReference type="Proteomes" id="UP000292052"/>
    </source>
</evidence>
<evidence type="ECO:0000256" key="4">
    <source>
        <dbReference type="ARBA" id="ARBA00022963"/>
    </source>
</evidence>
<keyword evidence="4" id="KW-0442">Lipid degradation</keyword>
<comment type="caution">
    <text evidence="9">The sequence shown here is derived from an EMBL/GenBank/DDBJ whole genome shotgun (WGS) entry which is preliminary data.</text>
</comment>
<keyword evidence="3" id="KW-0378">Hydrolase</keyword>
<sequence length="328" mass="37123">MLKYLFATSSIIYGLYLISAIKSVPNVCKTLKDYKTIRHNPNCWYNPDVGATPRQIATRYGFPFESHEITTEDGYIISLFRIPHNGTDINRKRPPILLQHGFGADAANWMVSGLQSIVFVFSNYGYDIWMSNSRGSKYSVKHMRYTIYDLQFWDFSFHEIAIYDIPAIIDFIKTETGKKNKIIYIGHSMGTSISYVYASLKPEDAVNNLKSIVSLAPIAYMDHIAPFAKVLAPFHNMFWNIFKSVGFYGVGPNIQFVLNLIHSVCSSSNFIQICSDAAGIAMGKNDEELVASALPIEPPEYPLTRIKVPIHLFYGRNDPLSTEKVNEV</sequence>
<evidence type="ECO:0000256" key="6">
    <source>
        <dbReference type="ARBA" id="ARBA00023180"/>
    </source>
</evidence>
<evidence type="ECO:0000256" key="5">
    <source>
        <dbReference type="ARBA" id="ARBA00023098"/>
    </source>
</evidence>
<dbReference type="InterPro" id="IPR029058">
    <property type="entry name" value="AB_hydrolase_fold"/>
</dbReference>
<keyword evidence="2" id="KW-0732">Signal</keyword>
<dbReference type="Gene3D" id="3.40.50.1820">
    <property type="entry name" value="alpha/beta hydrolase"/>
    <property type="match status" value="1"/>
</dbReference>
<reference evidence="9 10" key="1">
    <citation type="submission" date="2017-03" db="EMBL/GenBank/DDBJ databases">
        <title>Genome of the blue death feigning beetle - Asbolus verrucosus.</title>
        <authorList>
            <person name="Rider S.D."/>
        </authorList>
    </citation>
    <scope>NUCLEOTIDE SEQUENCE [LARGE SCALE GENOMIC DNA]</scope>
    <source>
        <strain evidence="9">Butters</strain>
        <tissue evidence="9">Head and leg muscle</tissue>
    </source>
</reference>
<evidence type="ECO:0000313" key="9">
    <source>
        <dbReference type="EMBL" id="RZC35006.1"/>
    </source>
</evidence>
<organism evidence="9 10">
    <name type="scientific">Asbolus verrucosus</name>
    <name type="common">Desert ironclad beetle</name>
    <dbReference type="NCBI Taxonomy" id="1661398"/>
    <lineage>
        <taxon>Eukaryota</taxon>
        <taxon>Metazoa</taxon>
        <taxon>Ecdysozoa</taxon>
        <taxon>Arthropoda</taxon>
        <taxon>Hexapoda</taxon>
        <taxon>Insecta</taxon>
        <taxon>Pterygota</taxon>
        <taxon>Neoptera</taxon>
        <taxon>Endopterygota</taxon>
        <taxon>Coleoptera</taxon>
        <taxon>Polyphaga</taxon>
        <taxon>Cucujiformia</taxon>
        <taxon>Tenebrionidae</taxon>
        <taxon>Pimeliinae</taxon>
        <taxon>Asbolus</taxon>
    </lineage>
</organism>
<accession>A0A482VQN9</accession>
<dbReference type="SUPFAM" id="SSF53474">
    <property type="entry name" value="alpha/beta-Hydrolases"/>
    <property type="match status" value="1"/>
</dbReference>
<keyword evidence="10" id="KW-1185">Reference proteome</keyword>
<keyword evidence="6" id="KW-0325">Glycoprotein</keyword>
<dbReference type="GO" id="GO:0016787">
    <property type="term" value="F:hydrolase activity"/>
    <property type="evidence" value="ECO:0007669"/>
    <property type="project" value="UniProtKB-KW"/>
</dbReference>
<proteinExistence type="inferred from homology"/>